<comment type="caution">
    <text evidence="2">The sequence shown here is derived from an EMBL/GenBank/DDBJ whole genome shotgun (WGS) entry which is preliminary data.</text>
</comment>
<dbReference type="RefSeq" id="WP_344434581.1">
    <property type="nucleotide sequence ID" value="NZ_BAAASL010000006.1"/>
</dbReference>
<feature type="region of interest" description="Disordered" evidence="1">
    <location>
        <begin position="126"/>
        <end position="148"/>
    </location>
</feature>
<dbReference type="Proteomes" id="UP001500886">
    <property type="component" value="Unassembled WGS sequence"/>
</dbReference>
<evidence type="ECO:0000256" key="1">
    <source>
        <dbReference type="SAM" id="MobiDB-lite"/>
    </source>
</evidence>
<organism evidence="2 3">
    <name type="scientific">Streptomyces luteosporeus</name>
    <dbReference type="NCBI Taxonomy" id="173856"/>
    <lineage>
        <taxon>Bacteria</taxon>
        <taxon>Bacillati</taxon>
        <taxon>Actinomycetota</taxon>
        <taxon>Actinomycetes</taxon>
        <taxon>Kitasatosporales</taxon>
        <taxon>Streptomycetaceae</taxon>
        <taxon>Streptomyces</taxon>
    </lineage>
</organism>
<proteinExistence type="predicted"/>
<dbReference type="EMBL" id="BAAASL010000006">
    <property type="protein sequence ID" value="GAA2713952.1"/>
    <property type="molecule type" value="Genomic_DNA"/>
</dbReference>
<protein>
    <submittedName>
        <fullName evidence="2">Uncharacterized protein</fullName>
    </submittedName>
</protein>
<reference evidence="2 3" key="1">
    <citation type="journal article" date="2019" name="Int. J. Syst. Evol. Microbiol.">
        <title>The Global Catalogue of Microorganisms (GCM) 10K type strain sequencing project: providing services to taxonomists for standard genome sequencing and annotation.</title>
        <authorList>
            <consortium name="The Broad Institute Genomics Platform"/>
            <consortium name="The Broad Institute Genome Sequencing Center for Infectious Disease"/>
            <person name="Wu L."/>
            <person name="Ma J."/>
        </authorList>
    </citation>
    <scope>NUCLEOTIDE SEQUENCE [LARGE SCALE GENOMIC DNA]</scope>
    <source>
        <strain evidence="2 3">JCM 4542</strain>
    </source>
</reference>
<accession>A0ABN3TPN7</accession>
<name>A0ABN3TPN7_9ACTN</name>
<evidence type="ECO:0000313" key="2">
    <source>
        <dbReference type="EMBL" id="GAA2713952.1"/>
    </source>
</evidence>
<evidence type="ECO:0000313" key="3">
    <source>
        <dbReference type="Proteomes" id="UP001500886"/>
    </source>
</evidence>
<sequence>MGNKVAAAGPRSASRLQAELDTLKTFKGQVDELLTTFHEGEAAPPRIADARLAAGHLGVNFTEANGLHGAYNEVHTQLETFSRLLADQIEALSTAVLGARIGYENVDADLRDRMWAIQHRTEQLYNPTLDPNATPAAPAKRGSDEGAI</sequence>
<gene>
    <name evidence="2" type="ORF">GCM10010315_20380</name>
</gene>
<keyword evidence="3" id="KW-1185">Reference proteome</keyword>